<evidence type="ECO:0000313" key="3">
    <source>
        <dbReference type="Proteomes" id="UP000792671"/>
    </source>
</evidence>
<protein>
    <submittedName>
        <fullName evidence="2">Uncharacterized protein</fullName>
    </submittedName>
</protein>
<feature type="transmembrane region" description="Helical" evidence="1">
    <location>
        <begin position="489"/>
        <end position="511"/>
    </location>
</feature>
<dbReference type="KEGG" id="vg:15613863"/>
<sequence>MIKYALLIFSLRVINSQYVCNKQSPDLVLRLPDILDCEDAKTIKSNIILQTLNEKTYVTDAILFSGMALECIEYPAFHLYGNPEYKINYIRPSFNDIINANITKTFNNINLTYNENSDSYIYGKPNYKCISAVFYSNSEIQNYIKLTMSKVKYTKGVMLSNVANTYNCKYEEGYCLISNSDTLVWIVDKNATIDYVESEPINSNIIENNDNLHVLFNYLGNPIALVISKSEFLKNKNEFISTNEHEFKIRILNYDNNDVNSYYRYKRDIYDGKMQYISDLLYTDKAQIKELCEKVSLMILEIYSLCKVNPYSCISTLLNDKAISVEVIGNLYMVKKCLDVKIIKYKPAYNIQDNTCHELIPVIFEYFDTRDNGYYNVETEEIFFTSQFVKKGMCENENRFIACYNGEKGPCVYNNNLGSVKHINMPIQTLTKNNINKFATIVTPNITNKNFAYKPSISDVMNRPLSFMDLTEINHISNQKLIQNKSKEIILYICLYIIVIYILISTLIAVCKRCIKSLQINPNSSETTRMLPNV</sequence>
<reference evidence="2 3" key="1">
    <citation type="journal article" date="2013" name="J. Virol.">
        <title>New Insights into the Evolution of Entomopoxvirinae from the Complete Genome Sequences of Four Entomopoxviruses Infecting Adoxophyes honmai, Choristoneura biennis, Choristoneura rosaceana, and Mythimna separata.</title>
        <authorList>
            <person name="Theze J."/>
            <person name="Takatsuka J."/>
            <person name="Li Z."/>
            <person name="Gallais J."/>
            <person name="Doucet D."/>
            <person name="Arif B."/>
            <person name="Nakai M."/>
            <person name="Herniou E.A."/>
        </authorList>
    </citation>
    <scope>NUCLEOTIDE SEQUENCE [LARGE SCALE GENOMIC DNA]</scope>
</reference>
<proteinExistence type="predicted"/>
<organism evidence="2 3">
    <name type="scientific">Mythimna separata entomopoxvirus 'L'</name>
    <dbReference type="NCBI Taxonomy" id="1293572"/>
    <lineage>
        <taxon>Viruses</taxon>
        <taxon>Varidnaviria</taxon>
        <taxon>Bamfordvirae</taxon>
        <taxon>Nucleocytoviricota</taxon>
        <taxon>Pokkesviricetes</taxon>
        <taxon>Chitovirales</taxon>
        <taxon>Poxviridae</taxon>
        <taxon>Entomopoxvirinae</taxon>
        <taxon>Betaentomopoxvirus</taxon>
        <taxon>Betaentomopoxvirus mseparata</taxon>
        <taxon>Mythimna separata entomopoxvirus</taxon>
    </lineage>
</organism>
<keyword evidence="1" id="KW-0812">Transmembrane</keyword>
<accession>A0A916NYR8</accession>
<name>A0A916NYR8_9POXV</name>
<keyword evidence="1" id="KW-0472">Membrane</keyword>
<evidence type="ECO:0000256" key="1">
    <source>
        <dbReference type="SAM" id="Phobius"/>
    </source>
</evidence>
<dbReference type="GeneID" id="15613863"/>
<dbReference type="EMBL" id="HF679134">
    <property type="protein sequence ID" value="CCU56439.1"/>
    <property type="molecule type" value="Genomic_DNA"/>
</dbReference>
<dbReference type="Proteomes" id="UP000792671">
    <property type="component" value="Genome"/>
</dbReference>
<keyword evidence="1" id="KW-1133">Transmembrane helix</keyword>
<dbReference type="OrthoDB" id="9141at10239"/>
<gene>
    <name evidence="2" type="ORF">MYSEV_241</name>
</gene>
<keyword evidence="3" id="KW-1185">Reference proteome</keyword>
<dbReference type="RefSeq" id="YP_008003758.1">
    <property type="nucleotide sequence ID" value="NC_021246.1"/>
</dbReference>
<evidence type="ECO:0000313" key="2">
    <source>
        <dbReference type="EMBL" id="CCU56439.1"/>
    </source>
</evidence>